<dbReference type="STRING" id="1357279.N018_21955"/>
<sequence>MDTLPILPKRWRVLFKPKTASQLKIVKQLLQQATELVIATDADREREMIARELIEYCG</sequence>
<dbReference type="KEGG" id="psyr:N018_21955"/>
<dbReference type="Pfam" id="PF01751">
    <property type="entry name" value="Toprim"/>
    <property type="match status" value="1"/>
</dbReference>
<dbReference type="Proteomes" id="UP000019089">
    <property type="component" value="Chromosome"/>
</dbReference>
<dbReference type="InterPro" id="IPR023405">
    <property type="entry name" value="Topo_IA_core_domain"/>
</dbReference>
<reference evidence="2 3" key="1">
    <citation type="submission" date="2013-12" db="EMBL/GenBank/DDBJ databases">
        <title>Interactions Between Genome Architecture and Virulence Genes in Pseudomonas syringae, strain CC1557 as a model.</title>
        <authorList>
            <person name="Baltrus D."/>
            <person name="Hockett K."/>
            <person name="Karlsrud E."/>
            <person name="Dougherty K."/>
            <person name="Nishimura M."/>
        </authorList>
    </citation>
    <scope>NUCLEOTIDE SEQUENCE [LARGE SCALE GENOMIC DNA]</scope>
    <source>
        <strain evidence="2 3">CC1557</strain>
    </source>
</reference>
<gene>
    <name evidence="2" type="ORF">N018_21955</name>
</gene>
<dbReference type="PROSITE" id="PS50880">
    <property type="entry name" value="TOPRIM"/>
    <property type="match status" value="1"/>
</dbReference>
<dbReference type="InterPro" id="IPR006171">
    <property type="entry name" value="TOPRIM_dom"/>
</dbReference>
<dbReference type="EMBL" id="CP007014">
    <property type="protein sequence ID" value="AHG43682.1"/>
    <property type="molecule type" value="Genomic_DNA"/>
</dbReference>
<evidence type="ECO:0000313" key="3">
    <source>
        <dbReference type="Proteomes" id="UP000019089"/>
    </source>
</evidence>
<proteinExistence type="predicted"/>
<name>W0MZ13_PSESX</name>
<accession>W0MZ13</accession>
<dbReference type="HOGENOM" id="CLU_2975979_0_0_6"/>
<dbReference type="Gene3D" id="3.40.50.140">
    <property type="match status" value="1"/>
</dbReference>
<organism evidence="2 3">
    <name type="scientific">Pseudomonas syringae CC1557</name>
    <dbReference type="NCBI Taxonomy" id="1357279"/>
    <lineage>
        <taxon>Bacteria</taxon>
        <taxon>Pseudomonadati</taxon>
        <taxon>Pseudomonadota</taxon>
        <taxon>Gammaproteobacteria</taxon>
        <taxon>Pseudomonadales</taxon>
        <taxon>Pseudomonadaceae</taxon>
        <taxon>Pseudomonas</taxon>
        <taxon>Pseudomonas syringae</taxon>
    </lineage>
</organism>
<dbReference type="eggNOG" id="COG0550">
    <property type="taxonomic scope" value="Bacteria"/>
</dbReference>
<dbReference type="SUPFAM" id="SSF56712">
    <property type="entry name" value="Prokaryotic type I DNA topoisomerase"/>
    <property type="match status" value="1"/>
</dbReference>
<protein>
    <recommendedName>
        <fullName evidence="1">Toprim domain-containing protein</fullName>
    </recommendedName>
</protein>
<dbReference type="AlphaFoldDB" id="W0MZ13"/>
<feature type="domain" description="Toprim" evidence="1">
    <location>
        <begin position="1"/>
        <end position="58"/>
    </location>
</feature>
<evidence type="ECO:0000313" key="2">
    <source>
        <dbReference type="EMBL" id="AHG43682.1"/>
    </source>
</evidence>
<evidence type="ECO:0000259" key="1">
    <source>
        <dbReference type="PROSITE" id="PS50880"/>
    </source>
</evidence>